<dbReference type="PIRSF" id="PIRSF006487">
    <property type="entry name" value="GcvT"/>
    <property type="match status" value="1"/>
</dbReference>
<accession>A0ABP8HG96</accession>
<comment type="caution">
    <text evidence="1">The sequence shown here is derived from an EMBL/GenBank/DDBJ whole genome shotgun (WGS) entry which is preliminary data.</text>
</comment>
<evidence type="ECO:0000313" key="1">
    <source>
        <dbReference type="EMBL" id="GAA4338962.1"/>
    </source>
</evidence>
<dbReference type="InterPro" id="IPR017703">
    <property type="entry name" value="YgfZ/GCV_T_CS"/>
</dbReference>
<dbReference type="Gene3D" id="2.40.30.160">
    <property type="match status" value="1"/>
</dbReference>
<keyword evidence="2" id="KW-1185">Reference proteome</keyword>
<dbReference type="Gene3D" id="3.30.70.1400">
    <property type="entry name" value="Aminomethyltransferase beta-barrel domains"/>
    <property type="match status" value="1"/>
</dbReference>
<dbReference type="InterPro" id="IPR045179">
    <property type="entry name" value="YgfZ/GcvT"/>
</dbReference>
<dbReference type="RefSeq" id="WP_345537325.1">
    <property type="nucleotide sequence ID" value="NZ_BAABGJ010000015.1"/>
</dbReference>
<proteinExistence type="predicted"/>
<name>A0ABP8HG96_9BURK</name>
<sequence>MTPVVLNGVTALSHLGVIRAEGPEAANFLNGQLTQDFALLGPAEARLAALCTAKGRVIASFIGIKPQPDRVLLVLGRDILPATLKRLSMYVLRAKLKLSDATEEFALHGLAGTALAANGVDAGAAPGRCSTVGEAHVVSLHPADGVPRALHIAPAGTPPPEGPALDASLWSWSEVRSGIVTVSTPIVEAFVPQMLNYESVGGVNFKKGCYPGQEVVARSQFRGTLKRRTYLVQSEAPVEAGQEVFAANDAEQPVGLVAQAAPAPGGGWAALVSIQIAALDAGGLHAGSAGGAALKVEPLPYPLLQDI</sequence>
<dbReference type="NCBIfam" id="TIGR03317">
    <property type="entry name" value="ygfZ_signature"/>
    <property type="match status" value="1"/>
</dbReference>
<dbReference type="PANTHER" id="PTHR22602:SF0">
    <property type="entry name" value="TRANSFERASE CAF17, MITOCHONDRIAL-RELATED"/>
    <property type="match status" value="1"/>
</dbReference>
<organism evidence="1 2">
    <name type="scientific">Variovorax defluvii</name>
    <dbReference type="NCBI Taxonomy" id="913761"/>
    <lineage>
        <taxon>Bacteria</taxon>
        <taxon>Pseudomonadati</taxon>
        <taxon>Pseudomonadota</taxon>
        <taxon>Betaproteobacteria</taxon>
        <taxon>Burkholderiales</taxon>
        <taxon>Comamonadaceae</taxon>
        <taxon>Variovorax</taxon>
    </lineage>
</organism>
<dbReference type="PANTHER" id="PTHR22602">
    <property type="entry name" value="TRANSFERASE CAF17, MITOCHONDRIAL-RELATED"/>
    <property type="match status" value="1"/>
</dbReference>
<evidence type="ECO:0000313" key="2">
    <source>
        <dbReference type="Proteomes" id="UP001500975"/>
    </source>
</evidence>
<dbReference type="Proteomes" id="UP001500975">
    <property type="component" value="Unassembled WGS sequence"/>
</dbReference>
<dbReference type="SUPFAM" id="SSF103025">
    <property type="entry name" value="Folate-binding domain"/>
    <property type="match status" value="1"/>
</dbReference>
<gene>
    <name evidence="1" type="ORF">GCM10023165_17940</name>
</gene>
<reference evidence="2" key="1">
    <citation type="journal article" date="2019" name="Int. J. Syst. Evol. Microbiol.">
        <title>The Global Catalogue of Microorganisms (GCM) 10K type strain sequencing project: providing services to taxonomists for standard genome sequencing and annotation.</title>
        <authorList>
            <consortium name="The Broad Institute Genomics Platform"/>
            <consortium name="The Broad Institute Genome Sequencing Center for Infectious Disease"/>
            <person name="Wu L."/>
            <person name="Ma J."/>
        </authorList>
    </citation>
    <scope>NUCLEOTIDE SEQUENCE [LARGE SCALE GENOMIC DNA]</scope>
    <source>
        <strain evidence="2">JCM 17804</strain>
    </source>
</reference>
<protein>
    <submittedName>
        <fullName evidence="1">Folate-binding protein YgfZ</fullName>
    </submittedName>
</protein>
<dbReference type="EMBL" id="BAABGJ010000015">
    <property type="protein sequence ID" value="GAA4338962.1"/>
    <property type="molecule type" value="Genomic_DNA"/>
</dbReference>